<proteinExistence type="predicted"/>
<feature type="compositionally biased region" description="Polar residues" evidence="1">
    <location>
        <begin position="67"/>
        <end position="78"/>
    </location>
</feature>
<reference evidence="2 3" key="1">
    <citation type="submission" date="2018-11" db="EMBL/GenBank/DDBJ databases">
        <authorList>
            <consortium name="Pathogen Informatics"/>
        </authorList>
    </citation>
    <scope>NUCLEOTIDE SEQUENCE [LARGE SCALE GENOMIC DNA]</scope>
    <source>
        <strain>Denwood</strain>
        <strain evidence="3">Zambia</strain>
    </source>
</reference>
<name>A0A183P036_9TREM</name>
<gene>
    <name evidence="2" type="ORF">SMTD_LOCUS7722</name>
</gene>
<organism evidence="2 3">
    <name type="scientific">Schistosoma mattheei</name>
    <dbReference type="NCBI Taxonomy" id="31246"/>
    <lineage>
        <taxon>Eukaryota</taxon>
        <taxon>Metazoa</taxon>
        <taxon>Spiralia</taxon>
        <taxon>Lophotrochozoa</taxon>
        <taxon>Platyhelminthes</taxon>
        <taxon>Trematoda</taxon>
        <taxon>Digenea</taxon>
        <taxon>Strigeidida</taxon>
        <taxon>Schistosomatoidea</taxon>
        <taxon>Schistosomatidae</taxon>
        <taxon>Schistosoma</taxon>
    </lineage>
</organism>
<dbReference type="InterPro" id="IPR037138">
    <property type="entry name" value="His_deacetylse_dom_sf"/>
</dbReference>
<sequence length="305" mass="35675">MPEHRLPRRAKLTGVGDGWMKAPRDKSRICCHRVQNKKFNVMKKQTIKSTLKTTRTVLKQSEHRQVSPPSTSVISQNSQSTGLVYDERMLKHKHEWFIEEQESPRRIQQAFHRCVEENLVSRCIRVPAIPINEDDLTLVHDKWYIEKIKQSCHMSNRELYSLSGEYDGVFFNRKARLAFANLRHLWRRRDIRLSTEGRVYCATVRSVLIYGSESWPVRVEDIRRLLVFDHRCLRNIARISWDHRVSNAVVKKQVLGEDGKSIDEVDPGAHVWYRFPILLGGLTVSADLVKAPDIRFSSSRFCKQQ</sequence>
<evidence type="ECO:0000313" key="2">
    <source>
        <dbReference type="EMBL" id="VDP41101.1"/>
    </source>
</evidence>
<dbReference type="InterPro" id="IPR023696">
    <property type="entry name" value="Ureohydrolase_dom_sf"/>
</dbReference>
<accession>A0A183P036</accession>
<dbReference type="Gene3D" id="3.40.800.20">
    <property type="entry name" value="Histone deacetylase domain"/>
    <property type="match status" value="1"/>
</dbReference>
<dbReference type="STRING" id="31246.A0A183P036"/>
<evidence type="ECO:0000313" key="3">
    <source>
        <dbReference type="Proteomes" id="UP000269396"/>
    </source>
</evidence>
<dbReference type="PANTHER" id="PTHR47027:SF20">
    <property type="entry name" value="REVERSE TRANSCRIPTASE-LIKE PROTEIN WITH RNA-DIRECTED DNA POLYMERASE DOMAIN"/>
    <property type="match status" value="1"/>
</dbReference>
<dbReference type="SUPFAM" id="SSF52768">
    <property type="entry name" value="Arginase/deacetylase"/>
    <property type="match status" value="1"/>
</dbReference>
<feature type="region of interest" description="Disordered" evidence="1">
    <location>
        <begin position="58"/>
        <end position="78"/>
    </location>
</feature>
<dbReference type="EMBL" id="UZAL01028427">
    <property type="protein sequence ID" value="VDP41101.1"/>
    <property type="molecule type" value="Genomic_DNA"/>
</dbReference>
<dbReference type="Proteomes" id="UP000269396">
    <property type="component" value="Unassembled WGS sequence"/>
</dbReference>
<keyword evidence="3" id="KW-1185">Reference proteome</keyword>
<dbReference type="AlphaFoldDB" id="A0A183P036"/>
<protein>
    <submittedName>
        <fullName evidence="2">Uncharacterized protein</fullName>
    </submittedName>
</protein>
<evidence type="ECO:0000256" key="1">
    <source>
        <dbReference type="SAM" id="MobiDB-lite"/>
    </source>
</evidence>
<dbReference type="PANTHER" id="PTHR47027">
    <property type="entry name" value="REVERSE TRANSCRIPTASE DOMAIN-CONTAINING PROTEIN"/>
    <property type="match status" value="1"/>
</dbReference>